<gene>
    <name evidence="2" type="ORF">AAHA92_07386</name>
</gene>
<dbReference type="InterPro" id="IPR001584">
    <property type="entry name" value="Integrase_cat-core"/>
</dbReference>
<comment type="caution">
    <text evidence="2">The sequence shown here is derived from an EMBL/GenBank/DDBJ whole genome shotgun (WGS) entry which is preliminary data.</text>
</comment>
<dbReference type="InterPro" id="IPR039537">
    <property type="entry name" value="Retrotran_Ty1/copia-like"/>
</dbReference>
<dbReference type="Proteomes" id="UP001567538">
    <property type="component" value="Unassembled WGS sequence"/>
</dbReference>
<evidence type="ECO:0000259" key="1">
    <source>
        <dbReference type="PROSITE" id="PS50994"/>
    </source>
</evidence>
<dbReference type="Pfam" id="PF25597">
    <property type="entry name" value="SH3_retrovirus"/>
    <property type="match status" value="1"/>
</dbReference>
<evidence type="ECO:0000313" key="3">
    <source>
        <dbReference type="Proteomes" id="UP001567538"/>
    </source>
</evidence>
<dbReference type="Gene3D" id="3.30.420.10">
    <property type="entry name" value="Ribonuclease H-like superfamily/Ribonuclease H"/>
    <property type="match status" value="1"/>
</dbReference>
<dbReference type="InterPro" id="IPR057670">
    <property type="entry name" value="SH3_retrovirus"/>
</dbReference>
<dbReference type="SUPFAM" id="SSF53098">
    <property type="entry name" value="Ribonuclease H-like"/>
    <property type="match status" value="1"/>
</dbReference>
<reference evidence="2 3" key="1">
    <citation type="submission" date="2024-06" db="EMBL/GenBank/DDBJ databases">
        <title>A chromosome level genome sequence of Diviner's sage (Salvia divinorum).</title>
        <authorList>
            <person name="Ford S.A."/>
            <person name="Ro D.-K."/>
            <person name="Ness R.W."/>
            <person name="Phillips M.A."/>
        </authorList>
    </citation>
    <scope>NUCLEOTIDE SEQUENCE [LARGE SCALE GENOMIC DNA]</scope>
    <source>
        <strain evidence="2">SAF-2024a</strain>
        <tissue evidence="2">Leaf</tissue>
    </source>
</reference>
<sequence>MSGTPQQNGVAERRNRTLMEMVRSMLSNSTLPISLWTYALRTVVYILNRVPSKVVPKTPFELWTSRKPSLQHLHVWGCPAEARVYSPQEKKLDFRTVSGYFIGYPEKSKGYRFYCPNHSMRIVETGNARFFENGEISGSSNTRNAVISEIRVEFPLPLFSQELSVPNIVEQPNNIEHLNDQPLNVDAEVIEENVVEPPPEVSLRRSQRERRPAISDDYMVYLQESEFDIGLLNDPVSYSLAIKSSNSNK</sequence>
<dbReference type="PANTHER" id="PTHR42648">
    <property type="entry name" value="TRANSPOSASE, PUTATIVE-RELATED"/>
    <property type="match status" value="1"/>
</dbReference>
<dbReference type="InterPro" id="IPR036397">
    <property type="entry name" value="RNaseH_sf"/>
</dbReference>
<dbReference type="PANTHER" id="PTHR42648:SF28">
    <property type="entry name" value="TRANSPOSON-ENCODED PROTEIN WITH RIBONUCLEASE H-LIKE AND RETROVIRUS ZINC FINGER-LIKE DOMAINS"/>
    <property type="match status" value="1"/>
</dbReference>
<dbReference type="AlphaFoldDB" id="A0ABD1I9R7"/>
<proteinExistence type="predicted"/>
<name>A0ABD1I9R7_SALDI</name>
<feature type="domain" description="Integrase catalytic" evidence="1">
    <location>
        <begin position="1"/>
        <end position="67"/>
    </location>
</feature>
<dbReference type="InterPro" id="IPR012337">
    <property type="entry name" value="RNaseH-like_sf"/>
</dbReference>
<protein>
    <recommendedName>
        <fullName evidence="1">Integrase catalytic domain-containing protein</fullName>
    </recommendedName>
</protein>
<dbReference type="EMBL" id="JBEAFC010000003">
    <property type="protein sequence ID" value="KAL1565130.1"/>
    <property type="molecule type" value="Genomic_DNA"/>
</dbReference>
<organism evidence="2 3">
    <name type="scientific">Salvia divinorum</name>
    <name type="common">Maria pastora</name>
    <name type="synonym">Diviner's sage</name>
    <dbReference type="NCBI Taxonomy" id="28513"/>
    <lineage>
        <taxon>Eukaryota</taxon>
        <taxon>Viridiplantae</taxon>
        <taxon>Streptophyta</taxon>
        <taxon>Embryophyta</taxon>
        <taxon>Tracheophyta</taxon>
        <taxon>Spermatophyta</taxon>
        <taxon>Magnoliopsida</taxon>
        <taxon>eudicotyledons</taxon>
        <taxon>Gunneridae</taxon>
        <taxon>Pentapetalae</taxon>
        <taxon>asterids</taxon>
        <taxon>lamiids</taxon>
        <taxon>Lamiales</taxon>
        <taxon>Lamiaceae</taxon>
        <taxon>Nepetoideae</taxon>
        <taxon>Mentheae</taxon>
        <taxon>Salviinae</taxon>
        <taxon>Salvia</taxon>
        <taxon>Salvia subgen. Calosphace</taxon>
    </lineage>
</organism>
<keyword evidence="3" id="KW-1185">Reference proteome</keyword>
<dbReference type="PROSITE" id="PS50994">
    <property type="entry name" value="INTEGRASE"/>
    <property type="match status" value="1"/>
</dbReference>
<evidence type="ECO:0000313" key="2">
    <source>
        <dbReference type="EMBL" id="KAL1565130.1"/>
    </source>
</evidence>
<accession>A0ABD1I9R7</accession>